<evidence type="ECO:0000256" key="2">
    <source>
        <dbReference type="SAM" id="SignalP"/>
    </source>
</evidence>
<comment type="caution">
    <text evidence="3">The sequence shown here is derived from an EMBL/GenBank/DDBJ whole genome shotgun (WGS) entry which is preliminary data.</text>
</comment>
<dbReference type="Gene3D" id="3.40.30.10">
    <property type="entry name" value="Glutaredoxin"/>
    <property type="match status" value="1"/>
</dbReference>
<feature type="signal peptide" evidence="2">
    <location>
        <begin position="1"/>
        <end position="22"/>
    </location>
</feature>
<evidence type="ECO:0008006" key="5">
    <source>
        <dbReference type="Google" id="ProtNLM"/>
    </source>
</evidence>
<name>A0A2D3WKM9_9BACT</name>
<dbReference type="InterPro" id="IPR036249">
    <property type="entry name" value="Thioredoxin-like_sf"/>
</dbReference>
<evidence type="ECO:0000313" key="3">
    <source>
        <dbReference type="EMBL" id="DAB38284.1"/>
    </source>
</evidence>
<feature type="chain" id="PRO_5013878007" description="DUF255 domain-containing protein" evidence="2">
    <location>
        <begin position="23"/>
        <end position="131"/>
    </location>
</feature>
<keyword evidence="1 2" id="KW-0732">Signal</keyword>
<dbReference type="Pfam" id="PF13899">
    <property type="entry name" value="Thioredoxin_7"/>
    <property type="match status" value="1"/>
</dbReference>
<dbReference type="AlphaFoldDB" id="A0A2D3WKM9"/>
<reference evidence="3 4" key="1">
    <citation type="journal article" date="2017" name="Front. Microbiol.">
        <title>Comparative Genomic Analysis of the Class Epsilonproteobacteria and Proposed Reclassification to Epsilonbacteraeota (phyl. nov.).</title>
        <authorList>
            <person name="Waite D.W."/>
            <person name="Vanwonterghem I."/>
            <person name="Rinke C."/>
            <person name="Parks D.H."/>
            <person name="Zhang Y."/>
            <person name="Takai K."/>
            <person name="Sievert S.M."/>
            <person name="Simon J."/>
            <person name="Campbell B.J."/>
            <person name="Hanson T.E."/>
            <person name="Woyke T."/>
            <person name="Klotz M.G."/>
            <person name="Hugenholtz P."/>
        </authorList>
    </citation>
    <scope>NUCLEOTIDE SEQUENCE [LARGE SCALE GENOMIC DNA]</scope>
    <source>
        <strain evidence="3">UBA12443</strain>
    </source>
</reference>
<dbReference type="Proteomes" id="UP000228859">
    <property type="component" value="Unassembled WGS sequence"/>
</dbReference>
<dbReference type="SUPFAM" id="SSF52833">
    <property type="entry name" value="Thioredoxin-like"/>
    <property type="match status" value="1"/>
</dbReference>
<sequence length="131" mass="14908">MKKLGLLALLMANLFASDIAWNDTYAQAQAKAKKEAKPMLVIITTEQCRWCRKLEATTLSDDEVVSKINSRFVPVHLTRDKSVYPKNLTAKMVPMSYFLDGNGKILHSMPGYWPVEDYQSILDDALRKTKK</sequence>
<accession>A0A2D3WKM9</accession>
<dbReference type="RefSeq" id="WP_294893899.1">
    <property type="nucleotide sequence ID" value="NZ_DLUI01000098.1"/>
</dbReference>
<dbReference type="PANTHER" id="PTHR15337:SF11">
    <property type="entry name" value="THIOREDOXIN DOMAIN-CONTAINING PROTEIN"/>
    <property type="match status" value="1"/>
</dbReference>
<evidence type="ECO:0000313" key="4">
    <source>
        <dbReference type="Proteomes" id="UP000228859"/>
    </source>
</evidence>
<evidence type="ECO:0000256" key="1">
    <source>
        <dbReference type="ARBA" id="ARBA00022729"/>
    </source>
</evidence>
<dbReference type="PANTHER" id="PTHR15337">
    <property type="entry name" value="ANTERIOR GRADIENT PROTEIN-RELATED"/>
    <property type="match status" value="1"/>
</dbReference>
<dbReference type="EMBL" id="DLUI01000098">
    <property type="protein sequence ID" value="DAB38284.1"/>
    <property type="molecule type" value="Genomic_DNA"/>
</dbReference>
<gene>
    <name evidence="3" type="ORF">CFH83_06750</name>
</gene>
<protein>
    <recommendedName>
        <fullName evidence="5">DUF255 domain-containing protein</fullName>
    </recommendedName>
</protein>
<organism evidence="3 4">
    <name type="scientific">Sulfuricurvum kujiense</name>
    <dbReference type="NCBI Taxonomy" id="148813"/>
    <lineage>
        <taxon>Bacteria</taxon>
        <taxon>Pseudomonadati</taxon>
        <taxon>Campylobacterota</taxon>
        <taxon>Epsilonproteobacteria</taxon>
        <taxon>Campylobacterales</taxon>
        <taxon>Sulfurimonadaceae</taxon>
        <taxon>Sulfuricurvum</taxon>
    </lineage>
</organism>
<dbReference type="InterPro" id="IPR051099">
    <property type="entry name" value="AGR/TXD"/>
</dbReference>
<proteinExistence type="predicted"/>